<sequence length="221" mass="25297">MRVIKRPGDFRYLTLKDKESRGIRNFMNYFEDSEFEEIIGFSIDKWRKYLKIKSSGVVEVYVSDEEILDAFLACPDELKPVFKLLVYSGSRFSHIYGMLKGFDTQNVIVENGVAHYPTSGLSKGAKKTFHVYFPSSFLPELENVSELKSEDYILRMIKHGRVSAKTIRKWHLNFMIGHGVQESVADFIQGRAAVTVGSAHYLNKVKQATDSYGSLILEYVV</sequence>
<dbReference type="InterPro" id="IPR031857">
    <property type="entry name" value="Integrase_SSV1_C"/>
</dbReference>
<gene>
    <name evidence="3" type="ORF">CUJ86_09430</name>
</gene>
<dbReference type="GO" id="GO:0003677">
    <property type="term" value="F:DNA binding"/>
    <property type="evidence" value="ECO:0007669"/>
    <property type="project" value="InterPro"/>
</dbReference>
<evidence type="ECO:0000313" key="4">
    <source>
        <dbReference type="Proteomes" id="UP000292580"/>
    </source>
</evidence>
<dbReference type="GO" id="GO:0015074">
    <property type="term" value="P:DNA integration"/>
    <property type="evidence" value="ECO:0007669"/>
    <property type="project" value="InterPro"/>
</dbReference>
<evidence type="ECO:0000256" key="1">
    <source>
        <dbReference type="ARBA" id="ARBA00023172"/>
    </source>
</evidence>
<comment type="caution">
    <text evidence="3">The sequence shown here is derived from an EMBL/GenBank/DDBJ whole genome shotgun (WGS) entry which is preliminary data.</text>
</comment>
<dbReference type="GO" id="GO:0006310">
    <property type="term" value="P:DNA recombination"/>
    <property type="evidence" value="ECO:0007669"/>
    <property type="project" value="UniProtKB-KW"/>
</dbReference>
<dbReference type="EMBL" id="PGCL01000003">
    <property type="protein sequence ID" value="TAJ44232.1"/>
    <property type="molecule type" value="Genomic_DNA"/>
</dbReference>
<accession>A0A483CNQ0</accession>
<dbReference type="SUPFAM" id="SSF56349">
    <property type="entry name" value="DNA breaking-rejoining enzymes"/>
    <property type="match status" value="1"/>
</dbReference>
<reference evidence="3 4" key="1">
    <citation type="submission" date="2017-11" db="EMBL/GenBank/DDBJ databases">
        <title>Isolation and Characterization of Methanofollis Species from Methane Seep Offshore SW Taiwan.</title>
        <authorList>
            <person name="Teng N.-H."/>
            <person name="Lai M.-C."/>
            <person name="Chen S.-C."/>
        </authorList>
    </citation>
    <scope>NUCLEOTIDE SEQUENCE [LARGE SCALE GENOMIC DNA]</scope>
    <source>
        <strain evidence="3 4">FWC-SCC2</strain>
    </source>
</reference>
<dbReference type="InterPro" id="IPR011010">
    <property type="entry name" value="DNA_brk_join_enz"/>
</dbReference>
<feature type="domain" description="Integrase SSV1 C-terminal" evidence="2">
    <location>
        <begin position="60"/>
        <end position="215"/>
    </location>
</feature>
<dbReference type="Proteomes" id="UP000292580">
    <property type="component" value="Unassembled WGS sequence"/>
</dbReference>
<proteinExistence type="predicted"/>
<organism evidence="3 4">
    <name type="scientific">Methanofollis fontis</name>
    <dbReference type="NCBI Taxonomy" id="2052832"/>
    <lineage>
        <taxon>Archaea</taxon>
        <taxon>Methanobacteriati</taxon>
        <taxon>Methanobacteriota</taxon>
        <taxon>Stenosarchaea group</taxon>
        <taxon>Methanomicrobia</taxon>
        <taxon>Methanomicrobiales</taxon>
        <taxon>Methanomicrobiaceae</taxon>
        <taxon>Methanofollis</taxon>
    </lineage>
</organism>
<keyword evidence="4" id="KW-1185">Reference proteome</keyword>
<dbReference type="AlphaFoldDB" id="A0A483CNQ0"/>
<dbReference type="InterPro" id="IPR013762">
    <property type="entry name" value="Integrase-like_cat_sf"/>
</dbReference>
<evidence type="ECO:0000313" key="3">
    <source>
        <dbReference type="EMBL" id="TAJ44232.1"/>
    </source>
</evidence>
<protein>
    <recommendedName>
        <fullName evidence="2">Integrase SSV1 C-terminal domain-containing protein</fullName>
    </recommendedName>
</protein>
<name>A0A483CNQ0_9EURY</name>
<dbReference type="RefSeq" id="WP_130647303.1">
    <property type="nucleotide sequence ID" value="NZ_PGCL01000003.1"/>
</dbReference>
<dbReference type="Pfam" id="PF16795">
    <property type="entry name" value="Phage_integr_3"/>
    <property type="match status" value="1"/>
</dbReference>
<dbReference type="Gene3D" id="1.10.443.10">
    <property type="entry name" value="Intergrase catalytic core"/>
    <property type="match status" value="1"/>
</dbReference>
<keyword evidence="1" id="KW-0233">DNA recombination</keyword>
<evidence type="ECO:0000259" key="2">
    <source>
        <dbReference type="Pfam" id="PF16795"/>
    </source>
</evidence>
<dbReference type="OrthoDB" id="40845at2157"/>